<dbReference type="PANTHER" id="PTHR43857">
    <property type="entry name" value="BLR7761 PROTEIN"/>
    <property type="match status" value="1"/>
</dbReference>
<dbReference type="RefSeq" id="WP_167472544.1">
    <property type="nucleotide sequence ID" value="NZ_CP046172.1"/>
</dbReference>
<dbReference type="InterPro" id="IPR035959">
    <property type="entry name" value="RutC-like_sf"/>
</dbReference>
<organism evidence="1 2">
    <name type="scientific">Nocardia arthritidis</name>
    <dbReference type="NCBI Taxonomy" id="228602"/>
    <lineage>
        <taxon>Bacteria</taxon>
        <taxon>Bacillati</taxon>
        <taxon>Actinomycetota</taxon>
        <taxon>Actinomycetes</taxon>
        <taxon>Mycobacteriales</taxon>
        <taxon>Nocardiaceae</taxon>
        <taxon>Nocardia</taxon>
    </lineage>
</organism>
<protein>
    <submittedName>
        <fullName evidence="1">RidA family protein</fullName>
    </submittedName>
</protein>
<dbReference type="SUPFAM" id="SSF55298">
    <property type="entry name" value="YjgF-like"/>
    <property type="match status" value="1"/>
</dbReference>
<gene>
    <name evidence="1" type="ORF">F5544_07685</name>
</gene>
<name>A0A6G9Y897_9NOCA</name>
<evidence type="ECO:0000313" key="2">
    <source>
        <dbReference type="Proteomes" id="UP000503540"/>
    </source>
</evidence>
<keyword evidence="2" id="KW-1185">Reference proteome</keyword>
<dbReference type="Gene3D" id="3.30.1330.40">
    <property type="entry name" value="RutC-like"/>
    <property type="match status" value="1"/>
</dbReference>
<dbReference type="InterPro" id="IPR006175">
    <property type="entry name" value="YjgF/YER057c/UK114"/>
</dbReference>
<proteinExistence type="predicted"/>
<sequence length="133" mass="14254">MTIEISNPAELHDPTGFGYSHVARVRGELVFIAGQYDSDAEGHTTSDDFAVQVDRAFANLGVALRSVGLDYPDVAQLRSHIVDHDLDKLAVLGRKIAELWGDRPPTQTLSGVAALALPGMLFEVDAIAVRGEG</sequence>
<dbReference type="Proteomes" id="UP000503540">
    <property type="component" value="Chromosome"/>
</dbReference>
<dbReference type="KEGG" id="nah:F5544_07685"/>
<reference evidence="1 2" key="1">
    <citation type="journal article" date="2019" name="ACS Chem. Biol.">
        <title>Identification and Mobilization of a Cryptic Antibiotic Biosynthesis Gene Locus from a Human-Pathogenic Nocardia Isolate.</title>
        <authorList>
            <person name="Herisse M."/>
            <person name="Ishida K."/>
            <person name="Porter J.L."/>
            <person name="Howden B."/>
            <person name="Hertweck C."/>
            <person name="Stinear T.P."/>
            <person name="Pidot S.J."/>
        </authorList>
    </citation>
    <scope>NUCLEOTIDE SEQUENCE [LARGE SCALE GENOMIC DNA]</scope>
    <source>
        <strain evidence="1 2">AUSMDU00012717</strain>
    </source>
</reference>
<dbReference type="EMBL" id="CP046172">
    <property type="protein sequence ID" value="QIS09439.1"/>
    <property type="molecule type" value="Genomic_DNA"/>
</dbReference>
<accession>A0A6G9Y897</accession>
<evidence type="ECO:0000313" key="1">
    <source>
        <dbReference type="EMBL" id="QIS09439.1"/>
    </source>
</evidence>
<dbReference type="Pfam" id="PF01042">
    <property type="entry name" value="Ribonuc_L-PSP"/>
    <property type="match status" value="1"/>
</dbReference>
<dbReference type="AlphaFoldDB" id="A0A6G9Y897"/>
<dbReference type="PANTHER" id="PTHR43857:SF1">
    <property type="entry name" value="YJGH FAMILY PROTEIN"/>
    <property type="match status" value="1"/>
</dbReference>